<feature type="binding site" evidence="3">
    <location>
        <position position="108"/>
    </location>
    <ligand>
        <name>substrate</name>
    </ligand>
</feature>
<evidence type="ECO:0000256" key="1">
    <source>
        <dbReference type="ARBA" id="ARBA00008853"/>
    </source>
</evidence>
<dbReference type="RefSeq" id="WP_184651692.1">
    <property type="nucleotide sequence ID" value="NZ_JACHFR010000001.1"/>
</dbReference>
<comment type="cofactor">
    <cofactor evidence="3">
        <name>Zn(2+)</name>
        <dbReference type="ChEBI" id="CHEBI:29105"/>
    </cofactor>
    <text evidence="3">Binds 1 divalent metal cation per subunit.</text>
</comment>
<keyword evidence="7" id="KW-1185">Reference proteome</keyword>
<dbReference type="Gene3D" id="2.120.10.30">
    <property type="entry name" value="TolB, C-terminal domain"/>
    <property type="match status" value="1"/>
</dbReference>
<feature type="binding site" evidence="3">
    <location>
        <position position="22"/>
    </location>
    <ligand>
        <name>a divalent metal cation</name>
        <dbReference type="ChEBI" id="CHEBI:60240"/>
    </ligand>
</feature>
<evidence type="ECO:0000313" key="6">
    <source>
        <dbReference type="EMBL" id="QOS40029.1"/>
    </source>
</evidence>
<keyword evidence="3" id="KW-0862">Zinc</keyword>
<keyword evidence="5" id="KW-0378">Hydrolase</keyword>
<dbReference type="PANTHER" id="PTHR10907">
    <property type="entry name" value="REGUCALCIN"/>
    <property type="match status" value="1"/>
</dbReference>
<dbReference type="KEGG" id="trc:DYE49_06010"/>
<dbReference type="Proteomes" id="UP000593591">
    <property type="component" value="Chromosome"/>
</dbReference>
<dbReference type="PANTHER" id="PTHR10907:SF47">
    <property type="entry name" value="REGUCALCIN"/>
    <property type="match status" value="1"/>
</dbReference>
<dbReference type="EMBL" id="JACHFR010000001">
    <property type="protein sequence ID" value="MBB5218268.1"/>
    <property type="molecule type" value="Genomic_DNA"/>
</dbReference>
<feature type="domain" description="SMP-30/Gluconolactonase/LRE-like region" evidence="4">
    <location>
        <begin position="20"/>
        <end position="263"/>
    </location>
</feature>
<keyword evidence="3" id="KW-0479">Metal-binding</keyword>
<accession>A0A840SDK3</accession>
<feature type="binding site" evidence="3">
    <location>
        <position position="106"/>
    </location>
    <ligand>
        <name>substrate</name>
    </ligand>
</feature>
<gene>
    <name evidence="6" type="ORF">DYE49_06010</name>
    <name evidence="5" type="ORF">HNP77_000612</name>
</gene>
<dbReference type="EMBL" id="CP031517">
    <property type="protein sequence ID" value="QOS40029.1"/>
    <property type="molecule type" value="Genomic_DNA"/>
</dbReference>
<dbReference type="SUPFAM" id="SSF63829">
    <property type="entry name" value="Calcium-dependent phosphotriesterase"/>
    <property type="match status" value="1"/>
</dbReference>
<comment type="similarity">
    <text evidence="1">Belongs to the SMP-30/CGR1 family.</text>
</comment>
<feature type="binding site" evidence="3">
    <location>
        <position position="154"/>
    </location>
    <ligand>
        <name>a divalent metal cation</name>
        <dbReference type="ChEBI" id="CHEBI:60240"/>
    </ligand>
</feature>
<dbReference type="Proteomes" id="UP000578697">
    <property type="component" value="Unassembled WGS sequence"/>
</dbReference>
<dbReference type="Pfam" id="PF08450">
    <property type="entry name" value="SGL"/>
    <property type="match status" value="1"/>
</dbReference>
<reference evidence="5 7" key="2">
    <citation type="submission" date="2020-08" db="EMBL/GenBank/DDBJ databases">
        <title>Genomic Encyclopedia of Type Strains, Phase IV (KMG-IV): sequencing the most valuable type-strain genomes for metagenomic binning, comparative biology and taxonomic classification.</title>
        <authorList>
            <person name="Goeker M."/>
        </authorList>
    </citation>
    <scope>NUCLEOTIDE SEQUENCE [LARGE SCALE GENOMIC DNA]</scope>
    <source>
        <strain evidence="5 7">DSM 103679</strain>
    </source>
</reference>
<organism evidence="5 7">
    <name type="scientific">Treponema rectale</name>
    <dbReference type="NCBI Taxonomy" id="744512"/>
    <lineage>
        <taxon>Bacteria</taxon>
        <taxon>Pseudomonadati</taxon>
        <taxon>Spirochaetota</taxon>
        <taxon>Spirochaetia</taxon>
        <taxon>Spirochaetales</taxon>
        <taxon>Treponemataceae</taxon>
        <taxon>Treponema</taxon>
    </lineage>
</organism>
<feature type="binding site" evidence="3">
    <location>
        <position position="204"/>
    </location>
    <ligand>
        <name>a divalent metal cation</name>
        <dbReference type="ChEBI" id="CHEBI:60240"/>
    </ligand>
</feature>
<evidence type="ECO:0000313" key="5">
    <source>
        <dbReference type="EMBL" id="MBB5218268.1"/>
    </source>
</evidence>
<evidence type="ECO:0000259" key="4">
    <source>
        <dbReference type="Pfam" id="PF08450"/>
    </source>
</evidence>
<evidence type="ECO:0000313" key="8">
    <source>
        <dbReference type="Proteomes" id="UP000593591"/>
    </source>
</evidence>
<dbReference type="PRINTS" id="PR01790">
    <property type="entry name" value="SMP30FAMILY"/>
</dbReference>
<dbReference type="GO" id="GO:0005509">
    <property type="term" value="F:calcium ion binding"/>
    <property type="evidence" value="ECO:0007669"/>
    <property type="project" value="TreeGrafter"/>
</dbReference>
<evidence type="ECO:0000313" key="7">
    <source>
        <dbReference type="Proteomes" id="UP000578697"/>
    </source>
</evidence>
<protein>
    <submittedName>
        <fullName evidence="5 6">Gluconolactonase</fullName>
        <ecNumber evidence="5">3.1.1.17</ecNumber>
    </submittedName>
</protein>
<name>A0A840SDK3_9SPIR</name>
<feature type="binding site" evidence="3">
    <location>
        <position position="126"/>
    </location>
    <ligand>
        <name>substrate</name>
    </ligand>
</feature>
<reference evidence="6 8" key="1">
    <citation type="submission" date="2018-08" db="EMBL/GenBank/DDBJ databases">
        <title>The first complete genome of Treponema rectale (CHPAT), a commensal spirochete of the bovine rectum.</title>
        <authorList>
            <person name="Staton G.J."/>
            <person name="Clegg S.R."/>
            <person name="Carter S.D."/>
            <person name="Radford A.D."/>
            <person name="Darby A."/>
            <person name="Hall N."/>
            <person name="Birtles R.J."/>
            <person name="Evans N.J."/>
        </authorList>
    </citation>
    <scope>NUCLEOTIDE SEQUENCE [LARGE SCALE GENOMIC DNA]</scope>
    <source>
        <strain evidence="6 8">CHPA</strain>
    </source>
</reference>
<dbReference type="InterPro" id="IPR011042">
    <property type="entry name" value="6-blade_b-propeller_TolB-like"/>
</dbReference>
<feature type="active site" description="Proton donor/acceptor" evidence="2">
    <location>
        <position position="204"/>
    </location>
</feature>
<dbReference type="GO" id="GO:0019853">
    <property type="term" value="P:L-ascorbic acid biosynthetic process"/>
    <property type="evidence" value="ECO:0007669"/>
    <property type="project" value="TreeGrafter"/>
</dbReference>
<dbReference type="AlphaFoldDB" id="A0A840SDK3"/>
<dbReference type="GO" id="GO:0004341">
    <property type="term" value="F:gluconolactonase activity"/>
    <property type="evidence" value="ECO:0007669"/>
    <property type="project" value="UniProtKB-EC"/>
</dbReference>
<dbReference type="InterPro" id="IPR005511">
    <property type="entry name" value="SMP-30"/>
</dbReference>
<dbReference type="InterPro" id="IPR013658">
    <property type="entry name" value="SGL"/>
</dbReference>
<proteinExistence type="inferred from homology"/>
<dbReference type="EC" id="3.1.1.17" evidence="5"/>
<evidence type="ECO:0000256" key="2">
    <source>
        <dbReference type="PIRSR" id="PIRSR605511-1"/>
    </source>
</evidence>
<evidence type="ECO:0000256" key="3">
    <source>
        <dbReference type="PIRSR" id="PIRSR605511-2"/>
    </source>
</evidence>
<sequence length="295" mass="32709">MINQIKTYTAELFLKEKHTLGESPFYDARTKTLSWVDITEGKFFTLGADGTRRCFSYGQAIGSAVPAEKPGTYLIAGTDGLYLENADGTKPLLIKNLSEYYKPWQRSNDVKADPEGRVWFGSSVDDGIHDASGNLFCLENGKVTVKQSDTKISNGLAWSSDRKKFYFSDSLQYAVFEYDYDLKTGKISNRRILFRMEEGRGITDGMCIDSEDNLWVAVWGGSRIEERSTKDGSLLAVVNVPAKNVTSCCFTGDKLDTLFITSAATSQTGELDGCLFTCKVDVKGLECDYCKLSAK</sequence>